<keyword evidence="2" id="KW-1185">Reference proteome</keyword>
<evidence type="ECO:0000313" key="1">
    <source>
        <dbReference type="EMBL" id="CRK97378.1"/>
    </source>
</evidence>
<sequence length="97" mass="11090">MTFTSKHHFRVETTCNLKNESKGFSGKVVKTSTKKSICNIFSSRLEGLTSQERRRVNKRIKKEKNVLFASSFKPLALSGRQSLDFDKSEPKGCLEIY</sequence>
<dbReference type="AlphaFoldDB" id="A0A1J1IC99"/>
<dbReference type="Proteomes" id="UP000183832">
    <property type="component" value="Unassembled WGS sequence"/>
</dbReference>
<protein>
    <submittedName>
        <fullName evidence="1">CLUMA_CG010768, isoform A</fullName>
    </submittedName>
</protein>
<dbReference type="EMBL" id="CVRI01000047">
    <property type="protein sequence ID" value="CRK97378.1"/>
    <property type="molecule type" value="Genomic_DNA"/>
</dbReference>
<proteinExistence type="predicted"/>
<gene>
    <name evidence="1" type="ORF">CLUMA_CG010768</name>
</gene>
<organism evidence="1 2">
    <name type="scientific">Clunio marinus</name>
    <dbReference type="NCBI Taxonomy" id="568069"/>
    <lineage>
        <taxon>Eukaryota</taxon>
        <taxon>Metazoa</taxon>
        <taxon>Ecdysozoa</taxon>
        <taxon>Arthropoda</taxon>
        <taxon>Hexapoda</taxon>
        <taxon>Insecta</taxon>
        <taxon>Pterygota</taxon>
        <taxon>Neoptera</taxon>
        <taxon>Endopterygota</taxon>
        <taxon>Diptera</taxon>
        <taxon>Nematocera</taxon>
        <taxon>Chironomoidea</taxon>
        <taxon>Chironomidae</taxon>
        <taxon>Clunio</taxon>
    </lineage>
</organism>
<name>A0A1J1IC99_9DIPT</name>
<reference evidence="1 2" key="1">
    <citation type="submission" date="2015-04" db="EMBL/GenBank/DDBJ databases">
        <authorList>
            <person name="Syromyatnikov M.Y."/>
            <person name="Popov V.N."/>
        </authorList>
    </citation>
    <scope>NUCLEOTIDE SEQUENCE [LARGE SCALE GENOMIC DNA]</scope>
</reference>
<accession>A0A1J1IC99</accession>
<evidence type="ECO:0000313" key="2">
    <source>
        <dbReference type="Proteomes" id="UP000183832"/>
    </source>
</evidence>